<dbReference type="UniPathway" id="UPA00558">
    <property type="reaction ID" value="UER00616"/>
</dbReference>
<feature type="active site" description="Charge relay system; for autoendoproteolytic cleavage activity" evidence="12">
    <location>
        <position position="492"/>
    </location>
</feature>
<dbReference type="PANTHER" id="PTHR10067:SF6">
    <property type="entry name" value="PHOSPHATIDYLSERINE DECARBOXYLASE PROENZYME, MITOCHONDRIAL"/>
    <property type="match status" value="1"/>
</dbReference>
<dbReference type="PANTHER" id="PTHR10067">
    <property type="entry name" value="PHOSPHATIDYLSERINE DECARBOXYLASE"/>
    <property type="match status" value="1"/>
</dbReference>
<evidence type="ECO:0000256" key="7">
    <source>
        <dbReference type="ARBA" id="ARBA00023136"/>
    </source>
</evidence>
<comment type="pathway">
    <text evidence="12">Phospholipid metabolism; phosphatidylethanolamine biosynthesis; phosphatidylethanolamine from CDP-diacylglycerol: step 2/2.</text>
</comment>
<feature type="modified residue" description="Pyruvic acid (Ser); by autocatalysis" evidence="12">
    <location>
        <position position="492"/>
    </location>
</feature>
<evidence type="ECO:0000313" key="14">
    <source>
        <dbReference type="EMBL" id="PGH15900.1"/>
    </source>
</evidence>
<dbReference type="InterPro" id="IPR033177">
    <property type="entry name" value="PSD-B"/>
</dbReference>
<evidence type="ECO:0000256" key="3">
    <source>
        <dbReference type="ARBA" id="ARBA00022692"/>
    </source>
</evidence>
<comment type="function">
    <text evidence="12">Catalyzes the formation of phosphatidylethanolamine (PtdEtn) from phosphatidylserine (PtdSer). Plays a central role in phospholipid metabolism and in the interorganelle trafficking of phosphatidylserine.</text>
</comment>
<keyword evidence="10 12" id="KW-1208">Phospholipid metabolism</keyword>
<keyword evidence="3 12" id="KW-0812">Transmembrane</keyword>
<comment type="subcellular location">
    <molecule>Phosphatidylserine decarboxylase 1 alpha chain</molecule>
    <subcellularLocation>
        <location evidence="12">Mitochondrion inner membrane</location>
        <topology evidence="12">Peripheral membrane protein</topology>
        <orientation evidence="12">Intermembrane side</orientation>
    </subcellularLocation>
    <text evidence="12">Anchored to the mitochondrial inner membrane through its interaction with the integral membrane beta chain.</text>
</comment>
<keyword evidence="4 12" id="KW-0210">Decarboxylase</keyword>
<sequence length="543" mass="60843">MFVQRALVYRNPAHFLRACDAVAVELAPCRASGRALISKRHFSASSRCWQRNGHGNEREPHGKESFRSRLRTALGNTKIEWYPIPVGLGIGFLGLVQFFRSKRAEKERQEREETGEDGEISPRRKIRPSGPWQVQVMSTLPLKAMSRLWGRFNELVIPYPLRVPGFKLYSWIFGVNLDEVAEPDLHTYPNLASFFYRELKPGVRPLDPNPLAILSPSDGRILQFGMIEKGEVEQVKGMTYSLDALLGHEMLSPSQEAVHPTKRPSHHSEHGKRDPDNMAADENFAKVNGITYTLPTLLSGTQKSPRPQQQSIDASTHSTSSSEAKVKADLAKGETAWYMPHPTSNRALFYVVLYLAPGDYHRFHSPVSWIVESRRHFAGELYSVSPYLQRTLPGLFTLNERIVLLGRWRWGFFSMTPVGATNVGSIKINFDSELRTNSLTTDTAADRAAAVAAKRGELYSGFSEATYRHASKTLAGHALQRGEEMGGFQLGSSIVLVFEAPLGSRPSFDLGWLGEQREGGWKWNIEKGQYVKYGQALGAVEDV</sequence>
<feature type="site" description="Cleavage (non-hydrolytic); by autocatalysis" evidence="12">
    <location>
        <begin position="491"/>
        <end position="492"/>
    </location>
</feature>
<feature type="topological domain" description="Mitochondrial intermembrane" evidence="12">
    <location>
        <begin position="102"/>
        <end position="543"/>
    </location>
</feature>
<keyword evidence="9 12" id="KW-0456">Lyase</keyword>
<dbReference type="STRING" id="1447875.A0A2B7Y3T0"/>
<evidence type="ECO:0000256" key="2">
    <source>
        <dbReference type="ARBA" id="ARBA00022516"/>
    </source>
</evidence>
<comment type="PTM">
    <text evidence="12">Is synthesized initially as an inactive proenzyme. Formation of the active enzyme involves a self-maturation process in which the active site pyruvoyl group is generated from an internal serine residue via an autocatalytic post-translational modification. Two non-identical subunits are generated from the proenzyme in this reaction, and the pyruvate is formed at the N-terminus of the alpha chain, which is derived from the carboxyl end of the proenzyme. The autoendoproteolytic cleavage occurs by a canonical serine protease mechanism, in which the side chain hydroxyl group of the serine supplies its oxygen atom to form the C-terminus of the beta chain, while the remainder of the serine residue undergoes an oxidative deamination to produce ammonia and the pyruvoyl prosthetic group on the alpha chain. During this reaction, the Ser that is part of the protease active site of the proenzyme becomes the pyruvoyl prosthetic group, which constitutes an essential element of the active site of the mature decarboxylase.</text>
</comment>
<dbReference type="InterPro" id="IPR003817">
    <property type="entry name" value="PS_Dcarbxylase"/>
</dbReference>
<keyword evidence="8 12" id="KW-0594">Phospholipid biosynthesis</keyword>
<feature type="chain" id="PRO_5023315194" description="Phosphatidylserine decarboxylase 1 alpha chain" evidence="12">
    <location>
        <begin position="492"/>
        <end position="543"/>
    </location>
</feature>
<keyword evidence="6 12" id="KW-0443">Lipid metabolism</keyword>
<organism evidence="14 15">
    <name type="scientific">Helicocarpus griseus UAMH5409</name>
    <dbReference type="NCBI Taxonomy" id="1447875"/>
    <lineage>
        <taxon>Eukaryota</taxon>
        <taxon>Fungi</taxon>
        <taxon>Dikarya</taxon>
        <taxon>Ascomycota</taxon>
        <taxon>Pezizomycotina</taxon>
        <taxon>Eurotiomycetes</taxon>
        <taxon>Eurotiomycetidae</taxon>
        <taxon>Onygenales</taxon>
        <taxon>Ajellomycetaceae</taxon>
        <taxon>Helicocarpus</taxon>
    </lineage>
</organism>
<feature type="chain" id="PRO_5023315193" description="Phosphatidylserine decarboxylase 1 beta chain" evidence="12">
    <location>
        <begin position="1"/>
        <end position="491"/>
    </location>
</feature>
<dbReference type="EMBL" id="PDNB01000021">
    <property type="protein sequence ID" value="PGH15900.1"/>
    <property type="molecule type" value="Genomic_DNA"/>
</dbReference>
<dbReference type="GO" id="GO:0006646">
    <property type="term" value="P:phosphatidylethanolamine biosynthetic process"/>
    <property type="evidence" value="ECO:0007669"/>
    <property type="project" value="UniProtKB-UniRule"/>
</dbReference>
<feature type="region of interest" description="Disordered" evidence="13">
    <location>
        <begin position="297"/>
        <end position="324"/>
    </location>
</feature>
<feature type="active site" description="Schiff-base intermediate with substrate; via pyruvic acid; for decarboxylase activity" evidence="12">
    <location>
        <position position="492"/>
    </location>
</feature>
<feature type="region of interest" description="Disordered" evidence="13">
    <location>
        <begin position="106"/>
        <end position="125"/>
    </location>
</feature>
<dbReference type="AlphaFoldDB" id="A0A2B7Y3T0"/>
<evidence type="ECO:0000256" key="12">
    <source>
        <dbReference type="HAMAP-Rule" id="MF_03208"/>
    </source>
</evidence>
<keyword evidence="12" id="KW-0999">Mitochondrion inner membrane</keyword>
<comment type="pathway">
    <text evidence="1">Lipid metabolism.</text>
</comment>
<keyword evidence="2 12" id="KW-0444">Lipid biosynthesis</keyword>
<evidence type="ECO:0000256" key="8">
    <source>
        <dbReference type="ARBA" id="ARBA00023209"/>
    </source>
</evidence>
<comment type="subunit">
    <text evidence="12">Heterodimer of a large membrane-associated beta subunit and a small pyruvoyl-containing alpha subunit.</text>
</comment>
<keyword evidence="7 12" id="KW-0472">Membrane</keyword>
<keyword evidence="12" id="KW-0865">Zymogen</keyword>
<evidence type="ECO:0000256" key="4">
    <source>
        <dbReference type="ARBA" id="ARBA00022793"/>
    </source>
</evidence>
<dbReference type="EC" id="4.1.1.65" evidence="12"/>
<comment type="catalytic activity">
    <reaction evidence="12">
        <text>a 1,2-diacyl-sn-glycero-3-phospho-L-serine + H(+) = a 1,2-diacyl-sn-glycero-3-phosphoethanolamine + CO2</text>
        <dbReference type="Rhea" id="RHEA:20828"/>
        <dbReference type="ChEBI" id="CHEBI:15378"/>
        <dbReference type="ChEBI" id="CHEBI:16526"/>
        <dbReference type="ChEBI" id="CHEBI:57262"/>
        <dbReference type="ChEBI" id="CHEBI:64612"/>
        <dbReference type="EC" id="4.1.1.65"/>
    </reaction>
</comment>
<reference evidence="14 15" key="1">
    <citation type="submission" date="2017-10" db="EMBL/GenBank/DDBJ databases">
        <title>Comparative genomics in systemic dimorphic fungi from Ajellomycetaceae.</title>
        <authorList>
            <person name="Munoz J.F."/>
            <person name="Mcewen J.G."/>
            <person name="Clay O.K."/>
            <person name="Cuomo C.A."/>
        </authorList>
    </citation>
    <scope>NUCLEOTIDE SEQUENCE [LARGE SCALE GENOMIC DNA]</scope>
    <source>
        <strain evidence="14 15">UAMH5409</strain>
    </source>
</reference>
<feature type="region of interest" description="Disordered" evidence="13">
    <location>
        <begin position="254"/>
        <end position="279"/>
    </location>
</feature>
<feature type="compositionally biased region" description="Polar residues" evidence="13">
    <location>
        <begin position="297"/>
        <end position="314"/>
    </location>
</feature>
<dbReference type="Pfam" id="PF02666">
    <property type="entry name" value="PS_Dcarbxylase"/>
    <property type="match status" value="2"/>
</dbReference>
<dbReference type="GO" id="GO:0005743">
    <property type="term" value="C:mitochondrial inner membrane"/>
    <property type="evidence" value="ECO:0007669"/>
    <property type="project" value="UniProtKB-SubCell"/>
</dbReference>
<dbReference type="Proteomes" id="UP000223968">
    <property type="component" value="Unassembled WGS sequence"/>
</dbReference>
<dbReference type="InterPro" id="IPR033661">
    <property type="entry name" value="PSD_type1_euk"/>
</dbReference>
<feature type="topological domain" description="Mitochondrial matrix" evidence="12">
    <location>
        <begin position="1"/>
        <end position="82"/>
    </location>
</feature>
<protein>
    <recommendedName>
        <fullName evidence="12">Phosphatidylserine decarboxylase proenzyme 1, mitochondrial</fullName>
        <ecNumber evidence="12">4.1.1.65</ecNumber>
    </recommendedName>
    <component>
        <recommendedName>
            <fullName evidence="12">Phosphatidylserine decarboxylase 1 beta chain</fullName>
        </recommendedName>
    </component>
    <component>
        <recommendedName>
            <fullName evidence="12">Phosphatidylserine decarboxylase 1 alpha chain</fullName>
        </recommendedName>
    </component>
</protein>
<dbReference type="GO" id="GO:0004609">
    <property type="term" value="F:phosphatidylserine decarboxylase activity"/>
    <property type="evidence" value="ECO:0007669"/>
    <property type="project" value="UniProtKB-UniRule"/>
</dbReference>
<evidence type="ECO:0000256" key="6">
    <source>
        <dbReference type="ARBA" id="ARBA00023098"/>
    </source>
</evidence>
<comment type="similarity">
    <text evidence="12">Belongs to the phosphatidylserine decarboxylase family. PSD-B subfamily. Eukaryotic type I sub-subfamily.</text>
</comment>
<proteinExistence type="inferred from homology"/>
<keyword evidence="5 12" id="KW-1133">Transmembrane helix</keyword>
<gene>
    <name evidence="12" type="primary">PSD1</name>
    <name evidence="14" type="ORF">AJ79_02067</name>
</gene>
<evidence type="ECO:0000256" key="5">
    <source>
        <dbReference type="ARBA" id="ARBA00022989"/>
    </source>
</evidence>
<evidence type="ECO:0000256" key="10">
    <source>
        <dbReference type="ARBA" id="ARBA00023264"/>
    </source>
</evidence>
<evidence type="ECO:0000256" key="1">
    <source>
        <dbReference type="ARBA" id="ARBA00005189"/>
    </source>
</evidence>
<dbReference type="GO" id="GO:0016540">
    <property type="term" value="P:protein autoprocessing"/>
    <property type="evidence" value="ECO:0007669"/>
    <property type="project" value="UniProtKB-UniRule"/>
</dbReference>
<feature type="active site" description="Charge relay system; for autoendoproteolytic cleavage activity" evidence="12">
    <location>
        <position position="218"/>
    </location>
</feature>
<dbReference type="OrthoDB" id="4330at2759"/>
<evidence type="ECO:0000256" key="11">
    <source>
        <dbReference type="ARBA" id="ARBA00023317"/>
    </source>
</evidence>
<feature type="compositionally biased region" description="Basic and acidic residues" evidence="13">
    <location>
        <begin position="266"/>
        <end position="276"/>
    </location>
</feature>
<dbReference type="HAMAP" id="MF_03208">
    <property type="entry name" value="PS_decarb_PSD_B_type1_euk"/>
    <property type="match status" value="1"/>
</dbReference>
<name>A0A2B7Y3T0_9EURO</name>
<feature type="active site" description="Charge relay system; for autoendoproteolytic cleavage activity" evidence="12">
    <location>
        <position position="364"/>
    </location>
</feature>
<evidence type="ECO:0000256" key="9">
    <source>
        <dbReference type="ARBA" id="ARBA00023239"/>
    </source>
</evidence>
<keyword evidence="11 12" id="KW-0670">Pyruvate</keyword>
<comment type="cofactor">
    <cofactor evidence="12">
        <name>pyruvate</name>
        <dbReference type="ChEBI" id="CHEBI:15361"/>
    </cofactor>
    <text evidence="12">Binds 1 pyruvoyl group covalently per subunit.</text>
</comment>
<keyword evidence="15" id="KW-1185">Reference proteome</keyword>
<dbReference type="NCBIfam" id="TIGR00163">
    <property type="entry name" value="PS_decarb"/>
    <property type="match status" value="1"/>
</dbReference>
<comment type="caution">
    <text evidence="14">The sequence shown here is derived from an EMBL/GenBank/DDBJ whole genome shotgun (WGS) entry which is preliminary data.</text>
</comment>
<evidence type="ECO:0000313" key="15">
    <source>
        <dbReference type="Proteomes" id="UP000223968"/>
    </source>
</evidence>
<accession>A0A2B7Y3T0</accession>
<comment type="subcellular location">
    <molecule>Phosphatidylserine decarboxylase 1 beta chain</molecule>
    <subcellularLocation>
        <location evidence="12">Mitochondrion inner membrane</location>
        <topology evidence="12">Single-pass membrane protein</topology>
        <orientation evidence="12">Intermembrane side</orientation>
    </subcellularLocation>
</comment>
<keyword evidence="12" id="KW-0496">Mitochondrion</keyword>
<evidence type="ECO:0000256" key="13">
    <source>
        <dbReference type="SAM" id="MobiDB-lite"/>
    </source>
</evidence>